<feature type="domain" description="Guanylate cyclase" evidence="1">
    <location>
        <begin position="71"/>
        <end position="215"/>
    </location>
</feature>
<sequence length="230" mass="25428">MLTKEQDKEIRLIVNNSLNKAERHWSNGGILLAKSEGISMESFNKSLDSEPSKIPGHSIVQDEETVIDEFVAFVADMRNSTQHLMCELSSKRAKASRLQRVYYETSALLPAIAKTVNFEGGNVTEYLGDGILALFRFNPNNPSESIYAAHDAAINVIGDTRNIVNEILRERYLLPDIDIGVGLAHSKTLVTLVGLEGEKHPKAFGECIFRATKLSGGKNEILADENVKNK</sequence>
<organism evidence="2 3">
    <name type="scientific">Parathalassolituus penaei</name>
    <dbReference type="NCBI Taxonomy" id="2997323"/>
    <lineage>
        <taxon>Bacteria</taxon>
        <taxon>Pseudomonadati</taxon>
        <taxon>Pseudomonadota</taxon>
        <taxon>Gammaproteobacteria</taxon>
        <taxon>Oceanospirillales</taxon>
        <taxon>Oceanospirillaceae</taxon>
        <taxon>Parathalassolituus</taxon>
    </lineage>
</organism>
<keyword evidence="3" id="KW-1185">Reference proteome</keyword>
<dbReference type="InterPro" id="IPR001054">
    <property type="entry name" value="A/G_cyclase"/>
</dbReference>
<dbReference type="SUPFAM" id="SSF55073">
    <property type="entry name" value="Nucleotide cyclase"/>
    <property type="match status" value="1"/>
</dbReference>
<reference evidence="2" key="1">
    <citation type="submission" date="2022-11" db="EMBL/GenBank/DDBJ databases">
        <title>Parathalassolutuus dongxingensis gen. nov., sp. nov., a novel member of family Oceanospirillaceae isolated from a coastal shrimp pond in Guangxi, China.</title>
        <authorList>
            <person name="Chen H."/>
        </authorList>
    </citation>
    <scope>NUCLEOTIDE SEQUENCE</scope>
    <source>
        <strain evidence="2">G-43</strain>
    </source>
</reference>
<proteinExistence type="predicted"/>
<accession>A0A9X3EDC0</accession>
<dbReference type="PROSITE" id="PS50125">
    <property type="entry name" value="GUANYLATE_CYCLASE_2"/>
    <property type="match status" value="1"/>
</dbReference>
<dbReference type="RefSeq" id="WP_283173685.1">
    <property type="nucleotide sequence ID" value="NZ_JAPNOA010000026.1"/>
</dbReference>
<name>A0A9X3EDC0_9GAMM</name>
<dbReference type="AlphaFoldDB" id="A0A9X3EDC0"/>
<dbReference type="EMBL" id="JAPNOA010000026">
    <property type="protein sequence ID" value="MCY0965474.1"/>
    <property type="molecule type" value="Genomic_DNA"/>
</dbReference>
<comment type="caution">
    <text evidence="2">The sequence shown here is derived from an EMBL/GenBank/DDBJ whole genome shotgun (WGS) entry which is preliminary data.</text>
</comment>
<dbReference type="InterPro" id="IPR029787">
    <property type="entry name" value="Nucleotide_cyclase"/>
</dbReference>
<protein>
    <recommendedName>
        <fullName evidence="1">Guanylate cyclase domain-containing protein</fullName>
    </recommendedName>
</protein>
<dbReference type="Gene3D" id="3.30.70.1230">
    <property type="entry name" value="Nucleotide cyclase"/>
    <property type="match status" value="1"/>
</dbReference>
<evidence type="ECO:0000313" key="3">
    <source>
        <dbReference type="Proteomes" id="UP001150830"/>
    </source>
</evidence>
<evidence type="ECO:0000259" key="1">
    <source>
        <dbReference type="PROSITE" id="PS50125"/>
    </source>
</evidence>
<evidence type="ECO:0000313" key="2">
    <source>
        <dbReference type="EMBL" id="MCY0965474.1"/>
    </source>
</evidence>
<dbReference type="Proteomes" id="UP001150830">
    <property type="component" value="Unassembled WGS sequence"/>
</dbReference>
<dbReference type="GO" id="GO:0035556">
    <property type="term" value="P:intracellular signal transduction"/>
    <property type="evidence" value="ECO:0007669"/>
    <property type="project" value="InterPro"/>
</dbReference>
<gene>
    <name evidence="2" type="ORF">OUO13_09765</name>
</gene>
<dbReference type="GO" id="GO:0009190">
    <property type="term" value="P:cyclic nucleotide biosynthetic process"/>
    <property type="evidence" value="ECO:0007669"/>
    <property type="project" value="InterPro"/>
</dbReference>
<dbReference type="GO" id="GO:0004016">
    <property type="term" value="F:adenylate cyclase activity"/>
    <property type="evidence" value="ECO:0007669"/>
    <property type="project" value="UniProtKB-ARBA"/>
</dbReference>